<keyword evidence="3 9" id="KW-0328">Glycosyltransferase</keyword>
<evidence type="ECO:0000256" key="1">
    <source>
        <dbReference type="ARBA" id="ARBA00004907"/>
    </source>
</evidence>
<keyword evidence="4 9" id="KW-0808">Transferase</keyword>
<accession>A0A6J4U437</accession>
<dbReference type="Pfam" id="PF02885">
    <property type="entry name" value="Glycos_trans_3N"/>
    <property type="match status" value="1"/>
</dbReference>
<evidence type="ECO:0000256" key="8">
    <source>
        <dbReference type="ARBA" id="ARBA00061188"/>
    </source>
</evidence>
<proteinExistence type="inferred from homology"/>
<dbReference type="AlphaFoldDB" id="A0A6J4U437"/>
<dbReference type="Gene3D" id="1.20.970.10">
    <property type="entry name" value="Transferase, Pyrimidine Nucleoside Phosphorylase, Chain C"/>
    <property type="match status" value="1"/>
</dbReference>
<feature type="binding site" evidence="9">
    <location>
        <position position="119"/>
    </location>
    <ligand>
        <name>anthranilate</name>
        <dbReference type="ChEBI" id="CHEBI:16567"/>
        <label>1</label>
    </ligand>
</feature>
<feature type="domain" description="Glycosyl transferase family 3 N-terminal" evidence="11">
    <location>
        <begin position="9"/>
        <end position="68"/>
    </location>
</feature>
<protein>
    <recommendedName>
        <fullName evidence="9">Anthranilate phosphoribosyltransferase</fullName>
        <ecNumber evidence="9">2.4.2.18</ecNumber>
    </recommendedName>
</protein>
<comment type="catalytic activity">
    <reaction evidence="7 9">
        <text>N-(5-phospho-beta-D-ribosyl)anthranilate + diphosphate = 5-phospho-alpha-D-ribose 1-diphosphate + anthranilate</text>
        <dbReference type="Rhea" id="RHEA:11768"/>
        <dbReference type="ChEBI" id="CHEBI:16567"/>
        <dbReference type="ChEBI" id="CHEBI:18277"/>
        <dbReference type="ChEBI" id="CHEBI:33019"/>
        <dbReference type="ChEBI" id="CHEBI:58017"/>
        <dbReference type="EC" id="2.4.2.18"/>
    </reaction>
</comment>
<evidence type="ECO:0000256" key="9">
    <source>
        <dbReference type="HAMAP-Rule" id="MF_00211"/>
    </source>
</evidence>
<dbReference type="InterPro" id="IPR036320">
    <property type="entry name" value="Glycosyl_Trfase_fam3_N_dom_sf"/>
</dbReference>
<feature type="domain" description="Glycosyl transferase family 3" evidence="10">
    <location>
        <begin position="82"/>
        <end position="331"/>
    </location>
</feature>
<name>A0A6J4U437_9ACTN</name>
<dbReference type="UniPathway" id="UPA00035">
    <property type="reaction ID" value="UER00041"/>
</dbReference>
<feature type="binding site" evidence="9">
    <location>
        <position position="89"/>
    </location>
    <ligand>
        <name>5-phospho-alpha-D-ribose 1-diphosphate</name>
        <dbReference type="ChEBI" id="CHEBI:58017"/>
    </ligand>
</feature>
<dbReference type="InterPro" id="IPR005940">
    <property type="entry name" value="Anthranilate_Pribosyl_Tfrase"/>
</dbReference>
<evidence type="ECO:0000256" key="2">
    <source>
        <dbReference type="ARBA" id="ARBA00022605"/>
    </source>
</evidence>
<comment type="subunit">
    <text evidence="9">Homodimer.</text>
</comment>
<comment type="similarity">
    <text evidence="8">In the C-terminal section; belongs to the anthranilate phosphoribosyltransferase family.</text>
</comment>
<evidence type="ECO:0000259" key="10">
    <source>
        <dbReference type="Pfam" id="PF00591"/>
    </source>
</evidence>
<feature type="binding site" evidence="9">
    <location>
        <position position="128"/>
    </location>
    <ligand>
        <name>5-phospho-alpha-D-ribose 1-diphosphate</name>
        <dbReference type="ChEBI" id="CHEBI:58017"/>
    </ligand>
</feature>
<gene>
    <name evidence="9" type="primary">trpD</name>
    <name evidence="12" type="ORF">AVDCRST_MAG30-4512</name>
</gene>
<keyword evidence="5 9" id="KW-0822">Tryptophan biosynthesis</keyword>
<feature type="binding site" evidence="9">
    <location>
        <begin position="116"/>
        <end position="124"/>
    </location>
    <ligand>
        <name>5-phospho-alpha-D-ribose 1-diphosphate</name>
        <dbReference type="ChEBI" id="CHEBI:58017"/>
    </ligand>
</feature>
<keyword evidence="9" id="KW-0460">Magnesium</keyword>
<dbReference type="InterPro" id="IPR000312">
    <property type="entry name" value="Glycosyl_Trfase_fam3"/>
</dbReference>
<evidence type="ECO:0000256" key="3">
    <source>
        <dbReference type="ARBA" id="ARBA00022676"/>
    </source>
</evidence>
<dbReference type="EMBL" id="CADCVS010000589">
    <property type="protein sequence ID" value="CAA9538729.1"/>
    <property type="molecule type" value="Genomic_DNA"/>
</dbReference>
<dbReference type="InterPro" id="IPR017459">
    <property type="entry name" value="Glycosyl_Trfase_fam3_N_dom"/>
</dbReference>
<sequence>MPNPVLTAAIDALASGQDLSAQQASEVLAEIMAGDVSETQTAAVLIALRTKGETVEELVGLATTMRRLATPVRVGSPTGESHDLLDTAGTGGGRPTFNVSTTAALIAAGAGCRVAKHGNRSATGLSGSADLLEALGVKIDLQPSDVAVCIDRIGFGFMFAPAHHGATRHVVPVRKELGVRTIFNFLGPLTNPAGATRQLIGVSDPAYQDTMAGALARLGARRALVVSSSDGLDELSTSGTTRVVELDSGELRAYDVTPQDVGLAPAAFESVAGGTPAANAEVTRRILSGDPGPARDLAVLNAGAAILAGGRAEDLEAGVRAAEAAIDSGGAAQALTALVELTSALSAAAGRGAA</sequence>
<dbReference type="HAMAP" id="MF_00211">
    <property type="entry name" value="TrpD"/>
    <property type="match status" value="1"/>
</dbReference>
<organism evidence="12">
    <name type="scientific">uncultured Solirubrobacteraceae bacterium</name>
    <dbReference type="NCBI Taxonomy" id="1162706"/>
    <lineage>
        <taxon>Bacteria</taxon>
        <taxon>Bacillati</taxon>
        <taxon>Actinomycetota</taxon>
        <taxon>Thermoleophilia</taxon>
        <taxon>Solirubrobacterales</taxon>
        <taxon>Solirubrobacteraceae</taxon>
        <taxon>environmental samples</taxon>
    </lineage>
</organism>
<dbReference type="GO" id="GO:0000162">
    <property type="term" value="P:L-tryptophan biosynthetic process"/>
    <property type="evidence" value="ECO:0007669"/>
    <property type="project" value="UniProtKB-UniRule"/>
</dbReference>
<evidence type="ECO:0000256" key="7">
    <source>
        <dbReference type="ARBA" id="ARBA00052328"/>
    </source>
</evidence>
<dbReference type="EC" id="2.4.2.18" evidence="9"/>
<feature type="binding site" evidence="9">
    <location>
        <position position="89"/>
    </location>
    <ligand>
        <name>anthranilate</name>
        <dbReference type="ChEBI" id="CHEBI:16567"/>
        <label>1</label>
    </ligand>
</feature>
<comment type="caution">
    <text evidence="9">Lacks conserved residue(s) required for the propagation of feature annotation.</text>
</comment>
<feature type="binding site" evidence="9">
    <location>
        <position position="234"/>
    </location>
    <ligand>
        <name>Mg(2+)</name>
        <dbReference type="ChEBI" id="CHEBI:18420"/>
        <label>2</label>
    </ligand>
</feature>
<dbReference type="GO" id="GO:0000287">
    <property type="term" value="F:magnesium ion binding"/>
    <property type="evidence" value="ECO:0007669"/>
    <property type="project" value="UniProtKB-UniRule"/>
</dbReference>
<evidence type="ECO:0000256" key="4">
    <source>
        <dbReference type="ARBA" id="ARBA00022679"/>
    </source>
</evidence>
<keyword evidence="9" id="KW-0479">Metal-binding</keyword>
<dbReference type="InterPro" id="IPR035902">
    <property type="entry name" value="Nuc_phospho_transferase"/>
</dbReference>
<dbReference type="GO" id="GO:0004048">
    <property type="term" value="F:anthranilate phosphoribosyltransferase activity"/>
    <property type="evidence" value="ECO:0007669"/>
    <property type="project" value="UniProtKB-UniRule"/>
</dbReference>
<reference evidence="12" key="1">
    <citation type="submission" date="2020-02" db="EMBL/GenBank/DDBJ databases">
        <authorList>
            <person name="Meier V. D."/>
        </authorList>
    </citation>
    <scope>NUCLEOTIDE SEQUENCE</scope>
    <source>
        <strain evidence="12">AVDCRST_MAG30</strain>
    </source>
</reference>
<feature type="binding site" evidence="9">
    <location>
        <position position="233"/>
    </location>
    <ligand>
        <name>Mg(2+)</name>
        <dbReference type="ChEBI" id="CHEBI:18420"/>
        <label>2</label>
    </ligand>
</feature>
<feature type="binding site" evidence="9">
    <location>
        <position position="100"/>
    </location>
    <ligand>
        <name>Mg(2+)</name>
        <dbReference type="ChEBI" id="CHEBI:18420"/>
        <label>1</label>
    </ligand>
</feature>
<feature type="binding site" evidence="9">
    <location>
        <position position="234"/>
    </location>
    <ligand>
        <name>Mg(2+)</name>
        <dbReference type="ChEBI" id="CHEBI:18420"/>
        <label>1</label>
    </ligand>
</feature>
<feature type="binding site" evidence="9">
    <location>
        <begin position="98"/>
        <end position="101"/>
    </location>
    <ligand>
        <name>5-phospho-alpha-D-ribose 1-diphosphate</name>
        <dbReference type="ChEBI" id="CHEBI:58017"/>
    </ligand>
</feature>
<dbReference type="GO" id="GO:0005829">
    <property type="term" value="C:cytosol"/>
    <property type="evidence" value="ECO:0007669"/>
    <property type="project" value="TreeGrafter"/>
</dbReference>
<keyword evidence="2 9" id="KW-0028">Amino-acid biosynthesis</keyword>
<dbReference type="PANTHER" id="PTHR43285:SF2">
    <property type="entry name" value="ANTHRANILATE PHOSPHORIBOSYLTRANSFERASE"/>
    <property type="match status" value="1"/>
</dbReference>
<comment type="similarity">
    <text evidence="9">Belongs to the anthranilate phosphoribosyltransferase family.</text>
</comment>
<feature type="binding site" evidence="9">
    <location>
        <position position="174"/>
    </location>
    <ligand>
        <name>anthranilate</name>
        <dbReference type="ChEBI" id="CHEBI:16567"/>
        <label>2</label>
    </ligand>
</feature>
<keyword evidence="6 9" id="KW-0057">Aromatic amino acid biosynthesis</keyword>
<evidence type="ECO:0000313" key="12">
    <source>
        <dbReference type="EMBL" id="CAA9538729.1"/>
    </source>
</evidence>
<dbReference type="Gene3D" id="3.40.1030.10">
    <property type="entry name" value="Nucleoside phosphorylase/phosphoribosyltransferase catalytic domain"/>
    <property type="match status" value="1"/>
</dbReference>
<evidence type="ECO:0000259" key="11">
    <source>
        <dbReference type="Pfam" id="PF02885"/>
    </source>
</evidence>
<comment type="cofactor">
    <cofactor evidence="9">
        <name>Mg(2+)</name>
        <dbReference type="ChEBI" id="CHEBI:18420"/>
    </cofactor>
    <text evidence="9">Binds 2 magnesium ions per monomer.</text>
</comment>
<comment type="pathway">
    <text evidence="1 9">Amino-acid biosynthesis; L-tryptophan biosynthesis; L-tryptophan from chorismate: step 2/5.</text>
</comment>
<dbReference type="SUPFAM" id="SSF52418">
    <property type="entry name" value="Nucleoside phosphorylase/phosphoribosyltransferase catalytic domain"/>
    <property type="match status" value="1"/>
</dbReference>
<dbReference type="NCBIfam" id="TIGR01245">
    <property type="entry name" value="trpD"/>
    <property type="match status" value="1"/>
</dbReference>
<dbReference type="FunFam" id="3.40.1030.10:FF:000002">
    <property type="entry name" value="Anthranilate phosphoribosyltransferase"/>
    <property type="match status" value="1"/>
</dbReference>
<dbReference type="PANTHER" id="PTHR43285">
    <property type="entry name" value="ANTHRANILATE PHOSPHORIBOSYLTRANSFERASE"/>
    <property type="match status" value="1"/>
</dbReference>
<evidence type="ECO:0000256" key="5">
    <source>
        <dbReference type="ARBA" id="ARBA00022822"/>
    </source>
</evidence>
<feature type="binding site" evidence="9">
    <location>
        <position position="96"/>
    </location>
    <ligand>
        <name>5-phospho-alpha-D-ribose 1-diphosphate</name>
        <dbReference type="ChEBI" id="CHEBI:58017"/>
    </ligand>
</feature>
<comment type="function">
    <text evidence="9">Catalyzes the transfer of the phosphoribosyl group of 5-phosphorylribose-1-pyrophosphate (PRPP) to anthranilate to yield N-(5'-phosphoribosyl)-anthranilate (PRA).</text>
</comment>
<evidence type="ECO:0000256" key="6">
    <source>
        <dbReference type="ARBA" id="ARBA00023141"/>
    </source>
</evidence>
<dbReference type="SUPFAM" id="SSF47648">
    <property type="entry name" value="Nucleoside phosphorylase/phosphoribosyltransferase N-terminal domain"/>
    <property type="match status" value="1"/>
</dbReference>
<dbReference type="Pfam" id="PF00591">
    <property type="entry name" value="Glycos_transf_3"/>
    <property type="match status" value="1"/>
</dbReference>